<dbReference type="Proteomes" id="UP000017148">
    <property type="component" value="Unassembled WGS sequence"/>
</dbReference>
<accession>U7DA11</accession>
<organism evidence="1 2">
    <name type="scientific">Chitinivibrio alkaliphilus ACht1</name>
    <dbReference type="NCBI Taxonomy" id="1313304"/>
    <lineage>
        <taxon>Bacteria</taxon>
        <taxon>Pseudomonadati</taxon>
        <taxon>Fibrobacterota</taxon>
        <taxon>Chitinivibrionia</taxon>
        <taxon>Chitinivibrionales</taxon>
        <taxon>Chitinivibrionaceae</taxon>
        <taxon>Chitinivibrio</taxon>
    </lineage>
</organism>
<dbReference type="RefSeq" id="WP_022636131.1">
    <property type="nucleotide sequence ID" value="NZ_ASJR01000004.1"/>
</dbReference>
<dbReference type="STRING" id="1313304.CALK_0604"/>
<dbReference type="Pfam" id="PF04977">
    <property type="entry name" value="DivIC"/>
    <property type="match status" value="1"/>
</dbReference>
<reference evidence="1 2" key="1">
    <citation type="journal article" date="2013" name="Environ. Microbiol.">
        <title>Genome analysis of Chitinivibrio alkaliphilus gen. nov., sp. nov., a novel extremely haloalkaliphilic anaerobic chitinolytic bacterium from the candidate phylum Termite Group 3.</title>
        <authorList>
            <person name="Sorokin D.Y."/>
            <person name="Gumerov V.M."/>
            <person name="Rakitin A.L."/>
            <person name="Beletsky A.V."/>
            <person name="Damste J.S."/>
            <person name="Muyzer G."/>
            <person name="Mardanov A.V."/>
            <person name="Ravin N.V."/>
        </authorList>
    </citation>
    <scope>NUCLEOTIDE SEQUENCE [LARGE SCALE GENOMIC DNA]</scope>
    <source>
        <strain evidence="1 2">ACht1</strain>
    </source>
</reference>
<keyword evidence="1" id="KW-0131">Cell cycle</keyword>
<dbReference type="GO" id="GO:0051301">
    <property type="term" value="P:cell division"/>
    <property type="evidence" value="ECO:0007669"/>
    <property type="project" value="UniProtKB-KW"/>
</dbReference>
<gene>
    <name evidence="1" type="ORF">CALK_0604</name>
</gene>
<keyword evidence="2" id="KW-1185">Reference proteome</keyword>
<evidence type="ECO:0000313" key="2">
    <source>
        <dbReference type="Proteomes" id="UP000017148"/>
    </source>
</evidence>
<dbReference type="InterPro" id="IPR007060">
    <property type="entry name" value="FtsL/DivIC"/>
</dbReference>
<name>U7DA11_9BACT</name>
<comment type="caution">
    <text evidence="1">The sequence shown here is derived from an EMBL/GenBank/DDBJ whole genome shotgun (WGS) entry which is preliminary data.</text>
</comment>
<sequence>MKSLLKYIRIRDILLLLFLLWGGNFIFGTRGVIALQRIERANERRQQEIHRYTQKLDSLTTYAELLEKDTTYIRRMVKQNMGYIDSGERIIRFVDEE</sequence>
<keyword evidence="1" id="KW-0132">Cell division</keyword>
<dbReference type="EMBL" id="ASJR01000004">
    <property type="protein sequence ID" value="ERP38832.1"/>
    <property type="molecule type" value="Genomic_DNA"/>
</dbReference>
<proteinExistence type="predicted"/>
<dbReference type="AlphaFoldDB" id="U7DA11"/>
<evidence type="ECO:0000313" key="1">
    <source>
        <dbReference type="EMBL" id="ERP38832.1"/>
    </source>
</evidence>
<protein>
    <submittedName>
        <fullName evidence="1">Cell division protein FtsB</fullName>
    </submittedName>
</protein>